<sequence>MPRPTTLDLTAAEQPWREVPMPGANQGLRVVPLASAGSTFAILTRFPEGFERLTPGGYRCAEEFLVLDGHLQIEGRTFARGDLTYIPAGFLRTSMIAPEGCTALAWFGGPATFVEADELGQDAVGEGIESIHIDALLEADLLVTSEARWSVGALAAAEHDDTVDLGLTRWSHGEHPVPDGSGLVLRRTPIA</sequence>
<dbReference type="Proteomes" id="UP001316184">
    <property type="component" value="Chromosome"/>
</dbReference>
<protein>
    <recommendedName>
        <fullName evidence="3">Cupin domain-containing protein</fullName>
    </recommendedName>
</protein>
<dbReference type="SUPFAM" id="SSF51182">
    <property type="entry name" value="RmlC-like cupins"/>
    <property type="match status" value="1"/>
</dbReference>
<keyword evidence="2" id="KW-1185">Reference proteome</keyword>
<dbReference type="Gene3D" id="2.60.120.10">
    <property type="entry name" value="Jelly Rolls"/>
    <property type="match status" value="1"/>
</dbReference>
<reference evidence="1 2" key="1">
    <citation type="submission" date="2022-08" db="EMBL/GenBank/DDBJ databases">
        <title>novel species in genus Aeromicrobium.</title>
        <authorList>
            <person name="Ye L."/>
        </authorList>
    </citation>
    <scope>NUCLEOTIDE SEQUENCE [LARGE SCALE GENOMIC DNA]</scope>
    <source>
        <strain evidence="2">zg-Y1379</strain>
    </source>
</reference>
<evidence type="ECO:0008006" key="3">
    <source>
        <dbReference type="Google" id="ProtNLM"/>
    </source>
</evidence>
<gene>
    <name evidence="1" type="ORF">NQV15_15505</name>
</gene>
<dbReference type="InterPro" id="IPR011051">
    <property type="entry name" value="RmlC_Cupin_sf"/>
</dbReference>
<evidence type="ECO:0000313" key="2">
    <source>
        <dbReference type="Proteomes" id="UP001316184"/>
    </source>
</evidence>
<name>A0ABY5MBS6_9ACTN</name>
<organism evidence="1 2">
    <name type="scientific">Aeromicrobium wangtongii</name>
    <dbReference type="NCBI Taxonomy" id="2969247"/>
    <lineage>
        <taxon>Bacteria</taxon>
        <taxon>Bacillati</taxon>
        <taxon>Actinomycetota</taxon>
        <taxon>Actinomycetes</taxon>
        <taxon>Propionibacteriales</taxon>
        <taxon>Nocardioidaceae</taxon>
        <taxon>Aeromicrobium</taxon>
    </lineage>
</organism>
<evidence type="ECO:0000313" key="1">
    <source>
        <dbReference type="EMBL" id="UUP13241.1"/>
    </source>
</evidence>
<dbReference type="InterPro" id="IPR014710">
    <property type="entry name" value="RmlC-like_jellyroll"/>
</dbReference>
<accession>A0ABY5MBS6</accession>
<dbReference type="RefSeq" id="WP_232400513.1">
    <property type="nucleotide sequence ID" value="NZ_CP102173.1"/>
</dbReference>
<proteinExistence type="predicted"/>
<dbReference type="EMBL" id="CP102173">
    <property type="protein sequence ID" value="UUP13241.1"/>
    <property type="molecule type" value="Genomic_DNA"/>
</dbReference>